<dbReference type="GeneID" id="20817061"/>
<dbReference type="EMBL" id="KI913179">
    <property type="protein sequence ID" value="ETV69095.1"/>
    <property type="molecule type" value="Genomic_DNA"/>
</dbReference>
<sequence length="329" mass="36459">MLLGILSELESGTKDLQAEDVTILDARNLFVETILLYPDADKRLRPNAEIVLSAVEREGVCGLQINYPAAQAPSGKPLNLSEQAKNERRQVTRSSIHLDEKWFNADKDCRKVYLVGDEVVKQRPCKSKRFISKIMFLGAVARPREAVGFDGKIGMWRFVSQVGGARSTWTAGTTSPTAGASKTISTSSASLAKRKLVKHLYGSVDMAFEKVGSYFELLKARNPGYCLRYIVANINTAQGRPLSSTEEGLAFKLARSDSHETFARHMEKLRALNPDAADYLLTIHVEHGVTYAFTRSTFVNVTSNMSEFANQWLGTELRSSDAKQQCEVA</sequence>
<reference evidence="1" key="1">
    <citation type="submission" date="2013-12" db="EMBL/GenBank/DDBJ databases">
        <title>The Genome Sequence of Aphanomyces astaci APO3.</title>
        <authorList>
            <consortium name="The Broad Institute Genomics Platform"/>
            <person name="Russ C."/>
            <person name="Tyler B."/>
            <person name="van West P."/>
            <person name="Dieguez-Uribeondo J."/>
            <person name="Young S.K."/>
            <person name="Zeng Q."/>
            <person name="Gargeya S."/>
            <person name="Fitzgerald M."/>
            <person name="Abouelleil A."/>
            <person name="Alvarado L."/>
            <person name="Chapman S.B."/>
            <person name="Gainer-Dewar J."/>
            <person name="Goldberg J."/>
            <person name="Griggs A."/>
            <person name="Gujja S."/>
            <person name="Hansen M."/>
            <person name="Howarth C."/>
            <person name="Imamovic A."/>
            <person name="Ireland A."/>
            <person name="Larimer J."/>
            <person name="McCowan C."/>
            <person name="Murphy C."/>
            <person name="Pearson M."/>
            <person name="Poon T.W."/>
            <person name="Priest M."/>
            <person name="Roberts A."/>
            <person name="Saif S."/>
            <person name="Shea T."/>
            <person name="Sykes S."/>
            <person name="Wortman J."/>
            <person name="Nusbaum C."/>
            <person name="Birren B."/>
        </authorList>
    </citation>
    <scope>NUCLEOTIDE SEQUENCE [LARGE SCALE GENOMIC DNA]</scope>
    <source>
        <strain evidence="1">APO3</strain>
    </source>
</reference>
<gene>
    <name evidence="1" type="ORF">H257_15065</name>
</gene>
<organism evidence="1">
    <name type="scientific">Aphanomyces astaci</name>
    <name type="common">Crayfish plague agent</name>
    <dbReference type="NCBI Taxonomy" id="112090"/>
    <lineage>
        <taxon>Eukaryota</taxon>
        <taxon>Sar</taxon>
        <taxon>Stramenopiles</taxon>
        <taxon>Oomycota</taxon>
        <taxon>Saprolegniomycetes</taxon>
        <taxon>Saprolegniales</taxon>
        <taxon>Verrucalvaceae</taxon>
        <taxon>Aphanomyces</taxon>
    </lineage>
</organism>
<dbReference type="InterPro" id="IPR036397">
    <property type="entry name" value="RNaseH_sf"/>
</dbReference>
<name>W4FNR6_APHAT</name>
<dbReference type="VEuPathDB" id="FungiDB:H257_15065"/>
<dbReference type="AlphaFoldDB" id="W4FNR6"/>
<dbReference type="PANTHER" id="PTHR47169">
    <property type="entry name" value="OS01G0541250 PROTEIN"/>
    <property type="match status" value="1"/>
</dbReference>
<dbReference type="STRING" id="112090.W4FNR6"/>
<dbReference type="GO" id="GO:0003676">
    <property type="term" value="F:nucleic acid binding"/>
    <property type="evidence" value="ECO:0007669"/>
    <property type="project" value="InterPro"/>
</dbReference>
<protein>
    <submittedName>
        <fullName evidence="1">Uncharacterized protein</fullName>
    </submittedName>
</protein>
<dbReference type="RefSeq" id="XP_009841348.1">
    <property type="nucleotide sequence ID" value="XM_009843046.1"/>
</dbReference>
<evidence type="ECO:0000313" key="1">
    <source>
        <dbReference type="EMBL" id="ETV69095.1"/>
    </source>
</evidence>
<proteinExistence type="predicted"/>
<dbReference type="Gene3D" id="3.30.420.10">
    <property type="entry name" value="Ribonuclease H-like superfamily/Ribonuclease H"/>
    <property type="match status" value="1"/>
</dbReference>
<accession>W4FNR6</accession>
<dbReference type="OrthoDB" id="128916at2759"/>